<dbReference type="EMBL" id="UGMN01000006">
    <property type="protein sequence ID" value="STX88629.1"/>
    <property type="molecule type" value="Genomic_DNA"/>
</dbReference>
<proteinExistence type="predicted"/>
<evidence type="ECO:0000313" key="4">
    <source>
        <dbReference type="Proteomes" id="UP000254387"/>
    </source>
</evidence>
<evidence type="ECO:0000313" key="2">
    <source>
        <dbReference type="EMBL" id="STX88629.1"/>
    </source>
</evidence>
<name>A0A378KTQ7_KLEPN</name>
<gene>
    <name evidence="1" type="ORF">NCTC5051_05817</name>
    <name evidence="2" type="ORF">NCTC5053_06892</name>
</gene>
<sequence length="127" mass="14798">MKDKTYHYIDNDIRYLVACMNAYAYRTYASCHGHGYPVDIVMPYVAFTSSVTQASRLCRRLRADAESEEPELNWGWEITGSFDSAYSLCFRLNPTKPHNNMSRWRRNTLRQDLMALPEMVRDEGGCK</sequence>
<reference evidence="3 4" key="1">
    <citation type="submission" date="2018-06" db="EMBL/GenBank/DDBJ databases">
        <authorList>
            <consortium name="Pathogen Informatics"/>
            <person name="Doyle S."/>
        </authorList>
    </citation>
    <scope>NUCLEOTIDE SEQUENCE [LARGE SCALE GENOMIC DNA]</scope>
    <source>
        <strain evidence="1 3">NCTC5051</strain>
        <strain evidence="2 4">NCTC5053</strain>
    </source>
</reference>
<protein>
    <submittedName>
        <fullName evidence="2">Uncharacterized protein</fullName>
    </submittedName>
</protein>
<evidence type="ECO:0000313" key="3">
    <source>
        <dbReference type="Proteomes" id="UP000254141"/>
    </source>
</evidence>
<accession>A0A378KTQ7</accession>
<dbReference type="Proteomes" id="UP000254141">
    <property type="component" value="Unassembled WGS sequence"/>
</dbReference>
<evidence type="ECO:0000313" key="1">
    <source>
        <dbReference type="EMBL" id="STW26019.1"/>
    </source>
</evidence>
<dbReference type="Proteomes" id="UP000254387">
    <property type="component" value="Unassembled WGS sequence"/>
</dbReference>
<dbReference type="EMBL" id="UGLU01000004">
    <property type="protein sequence ID" value="STW26019.1"/>
    <property type="molecule type" value="Genomic_DNA"/>
</dbReference>
<organism evidence="2 4">
    <name type="scientific">Klebsiella pneumoniae</name>
    <dbReference type="NCBI Taxonomy" id="573"/>
    <lineage>
        <taxon>Bacteria</taxon>
        <taxon>Pseudomonadati</taxon>
        <taxon>Pseudomonadota</taxon>
        <taxon>Gammaproteobacteria</taxon>
        <taxon>Enterobacterales</taxon>
        <taxon>Enterobacteriaceae</taxon>
        <taxon>Klebsiella/Raoultella group</taxon>
        <taxon>Klebsiella</taxon>
        <taxon>Klebsiella pneumoniae complex</taxon>
    </lineage>
</organism>
<dbReference type="AlphaFoldDB" id="A0A378KTQ7"/>